<accession>A0AB33JP71</accession>
<protein>
    <recommendedName>
        <fullName evidence="2">Transposase</fullName>
    </recommendedName>
</protein>
<organism evidence="1">
    <name type="scientific">Kitasatospora sp. CMC57</name>
    <dbReference type="NCBI Taxonomy" id="3231513"/>
    <lineage>
        <taxon>Bacteria</taxon>
        <taxon>Bacillati</taxon>
        <taxon>Actinomycetota</taxon>
        <taxon>Actinomycetes</taxon>
        <taxon>Kitasatosporales</taxon>
        <taxon>Streptomycetaceae</taxon>
        <taxon>Kitasatospora</taxon>
    </lineage>
</organism>
<dbReference type="RefSeq" id="WP_407987597.1">
    <property type="nucleotide sequence ID" value="NZ_AP035881.2"/>
</dbReference>
<proteinExistence type="predicted"/>
<dbReference type="AlphaFoldDB" id="A0AB33JP71"/>
<evidence type="ECO:0008006" key="2">
    <source>
        <dbReference type="Google" id="ProtNLM"/>
    </source>
</evidence>
<reference evidence="1" key="1">
    <citation type="submission" date="2024-07" db="EMBL/GenBank/DDBJ databases">
        <title>Complete genome sequences of cellulolytic bacteria, Kitasatospora sp. CMC57 and Streptomyces sp. CMC78, isolated from Japanese agricultural soil.</title>
        <authorList>
            <person name="Hashimoto T."/>
            <person name="Ito M."/>
            <person name="Iwamoto M."/>
            <person name="Fukahori D."/>
            <person name="Shoda T."/>
            <person name="Sakoda M."/>
            <person name="Morohoshi T."/>
            <person name="Mitsuboshi M."/>
            <person name="Nishizawa T."/>
        </authorList>
    </citation>
    <scope>NUCLEOTIDE SEQUENCE</scope>
    <source>
        <strain evidence="1">CMC57</strain>
    </source>
</reference>
<dbReference type="EMBL" id="AP035881">
    <property type="protein sequence ID" value="BFP45049.1"/>
    <property type="molecule type" value="Genomic_DNA"/>
</dbReference>
<evidence type="ECO:0000313" key="1">
    <source>
        <dbReference type="EMBL" id="BFP45049.1"/>
    </source>
</evidence>
<name>A0AB33JP71_9ACTN</name>
<gene>
    <name evidence="1" type="ORF">KCMC57_14170</name>
</gene>
<sequence>MHSDILTAWCGFTPSLPTLNQVTFVGIDLTHGHVYVRGAGPFTQRRRVPPRKPVLLNVIVRVVSRFYNAAVVAACRRAHGRLSLTAWMNPDIAAVIPAIR</sequence>